<proteinExistence type="predicted"/>
<evidence type="ECO:0008006" key="3">
    <source>
        <dbReference type="Google" id="ProtNLM"/>
    </source>
</evidence>
<dbReference type="EMBL" id="JBHMAF010000188">
    <property type="protein sequence ID" value="MFB9761148.1"/>
    <property type="molecule type" value="Genomic_DNA"/>
</dbReference>
<gene>
    <name evidence="1" type="ORF">ACFFMS_23135</name>
</gene>
<name>A0ABV5WKK3_9BACI</name>
<reference evidence="1 2" key="1">
    <citation type="submission" date="2024-09" db="EMBL/GenBank/DDBJ databases">
        <authorList>
            <person name="Sun Q."/>
            <person name="Mori K."/>
        </authorList>
    </citation>
    <scope>NUCLEOTIDE SEQUENCE [LARGE SCALE GENOMIC DNA]</scope>
    <source>
        <strain evidence="1 2">JCM 11201</strain>
    </source>
</reference>
<evidence type="ECO:0000313" key="1">
    <source>
        <dbReference type="EMBL" id="MFB9761148.1"/>
    </source>
</evidence>
<accession>A0ABV5WKK3</accession>
<evidence type="ECO:0000313" key="2">
    <source>
        <dbReference type="Proteomes" id="UP001589609"/>
    </source>
</evidence>
<protein>
    <recommendedName>
        <fullName evidence="3">RNA polymerase subunit sigma-70</fullName>
    </recommendedName>
</protein>
<dbReference type="RefSeq" id="WP_379951372.1">
    <property type="nucleotide sequence ID" value="NZ_JBHMAF010000188.1"/>
</dbReference>
<sequence length="58" mass="6764">MRMNESGRNATNSANQMLHMNFQDFSSKEQNTISMELASEFGVSLQDVKKLKKHFNRR</sequence>
<keyword evidence="2" id="KW-1185">Reference proteome</keyword>
<dbReference type="Proteomes" id="UP001589609">
    <property type="component" value="Unassembled WGS sequence"/>
</dbReference>
<comment type="caution">
    <text evidence="1">The sequence shown here is derived from an EMBL/GenBank/DDBJ whole genome shotgun (WGS) entry which is preliminary data.</text>
</comment>
<organism evidence="1 2">
    <name type="scientific">Ectobacillus funiculus</name>
    <dbReference type="NCBI Taxonomy" id="137993"/>
    <lineage>
        <taxon>Bacteria</taxon>
        <taxon>Bacillati</taxon>
        <taxon>Bacillota</taxon>
        <taxon>Bacilli</taxon>
        <taxon>Bacillales</taxon>
        <taxon>Bacillaceae</taxon>
        <taxon>Ectobacillus</taxon>
    </lineage>
</organism>